<feature type="compositionally biased region" description="Low complexity" evidence="1">
    <location>
        <begin position="160"/>
        <end position="176"/>
    </location>
</feature>
<evidence type="ECO:0000313" key="2">
    <source>
        <dbReference type="EMBL" id="KAF2772426.1"/>
    </source>
</evidence>
<feature type="compositionally biased region" description="Basic and acidic residues" evidence="1">
    <location>
        <begin position="15"/>
        <end position="25"/>
    </location>
</feature>
<sequence>MAGVPPNAAAGPAPRPEEFFKEKARQRQQPEWNNYAPEPRPRQRPDPQQYPQDDARGRQYSLTRLPSSLRSSFSSSRSPSPMRRPPRGRYDAPQYRRYPRKDSGERSRSRSSRQRSTQDDDDEAELPWFKRKELWATVASIAGVAAATWSANATRQSAHATQASARATREAALASHRSADASHRSADASTRIANGNDLQTRAAVNTAVASGHQDHRGHYLGPLPTDPHAIRPPRARRRSWDRAINGGEQEQRSSSSRYGRDSRSSVGSGRSHRSRRHEPGLLQQALAKV</sequence>
<feature type="compositionally biased region" description="Low complexity" evidence="1">
    <location>
        <begin position="61"/>
        <end position="81"/>
    </location>
</feature>
<evidence type="ECO:0000256" key="1">
    <source>
        <dbReference type="SAM" id="MobiDB-lite"/>
    </source>
</evidence>
<organism evidence="2 3">
    <name type="scientific">Teratosphaeria nubilosa</name>
    <dbReference type="NCBI Taxonomy" id="161662"/>
    <lineage>
        <taxon>Eukaryota</taxon>
        <taxon>Fungi</taxon>
        <taxon>Dikarya</taxon>
        <taxon>Ascomycota</taxon>
        <taxon>Pezizomycotina</taxon>
        <taxon>Dothideomycetes</taxon>
        <taxon>Dothideomycetidae</taxon>
        <taxon>Mycosphaerellales</taxon>
        <taxon>Teratosphaeriaceae</taxon>
        <taxon>Teratosphaeria</taxon>
    </lineage>
</organism>
<keyword evidence="3" id="KW-1185">Reference proteome</keyword>
<name>A0A6G1LHU2_9PEZI</name>
<protein>
    <submittedName>
        <fullName evidence="2">Uncharacterized protein</fullName>
    </submittedName>
</protein>
<dbReference type="Proteomes" id="UP000799436">
    <property type="component" value="Unassembled WGS sequence"/>
</dbReference>
<evidence type="ECO:0000313" key="3">
    <source>
        <dbReference type="Proteomes" id="UP000799436"/>
    </source>
</evidence>
<feature type="compositionally biased region" description="Low complexity" evidence="1">
    <location>
        <begin position="1"/>
        <end position="12"/>
    </location>
</feature>
<dbReference type="AlphaFoldDB" id="A0A6G1LHU2"/>
<accession>A0A6G1LHU2</accession>
<feature type="compositionally biased region" description="Basic and acidic residues" evidence="1">
    <location>
        <begin position="177"/>
        <end position="186"/>
    </location>
</feature>
<dbReference type="OrthoDB" id="3945839at2759"/>
<feature type="region of interest" description="Disordered" evidence="1">
    <location>
        <begin position="160"/>
        <end position="289"/>
    </location>
</feature>
<dbReference type="EMBL" id="ML995815">
    <property type="protein sequence ID" value="KAF2772426.1"/>
    <property type="molecule type" value="Genomic_DNA"/>
</dbReference>
<proteinExistence type="predicted"/>
<gene>
    <name evidence="2" type="ORF">EJ03DRAFT_348802</name>
</gene>
<feature type="compositionally biased region" description="Polar residues" evidence="1">
    <location>
        <begin position="191"/>
        <end position="203"/>
    </location>
</feature>
<feature type="region of interest" description="Disordered" evidence="1">
    <location>
        <begin position="1"/>
        <end position="128"/>
    </location>
</feature>
<reference evidence="2" key="1">
    <citation type="journal article" date="2020" name="Stud. Mycol.">
        <title>101 Dothideomycetes genomes: a test case for predicting lifestyles and emergence of pathogens.</title>
        <authorList>
            <person name="Haridas S."/>
            <person name="Albert R."/>
            <person name="Binder M."/>
            <person name="Bloem J."/>
            <person name="Labutti K."/>
            <person name="Salamov A."/>
            <person name="Andreopoulos B."/>
            <person name="Baker S."/>
            <person name="Barry K."/>
            <person name="Bills G."/>
            <person name="Bluhm B."/>
            <person name="Cannon C."/>
            <person name="Castanera R."/>
            <person name="Culley D."/>
            <person name="Daum C."/>
            <person name="Ezra D."/>
            <person name="Gonzalez J."/>
            <person name="Henrissat B."/>
            <person name="Kuo A."/>
            <person name="Liang C."/>
            <person name="Lipzen A."/>
            <person name="Lutzoni F."/>
            <person name="Magnuson J."/>
            <person name="Mondo S."/>
            <person name="Nolan M."/>
            <person name="Ohm R."/>
            <person name="Pangilinan J."/>
            <person name="Park H.-J."/>
            <person name="Ramirez L."/>
            <person name="Alfaro M."/>
            <person name="Sun H."/>
            <person name="Tritt A."/>
            <person name="Yoshinaga Y."/>
            <person name="Zwiers L.-H."/>
            <person name="Turgeon B."/>
            <person name="Goodwin S."/>
            <person name="Spatafora J."/>
            <person name="Crous P."/>
            <person name="Grigoriev I."/>
        </authorList>
    </citation>
    <scope>NUCLEOTIDE SEQUENCE</scope>
    <source>
        <strain evidence="2">CBS 116005</strain>
    </source>
</reference>